<comment type="caution">
    <text evidence="1">The sequence shown here is derived from an EMBL/GenBank/DDBJ whole genome shotgun (WGS) entry which is preliminary data.</text>
</comment>
<keyword evidence="2" id="KW-1185">Reference proteome</keyword>
<accession>A0ACB9RJW0</accession>
<organism evidence="1 2">
    <name type="scientific">Melastoma candidum</name>
    <dbReference type="NCBI Taxonomy" id="119954"/>
    <lineage>
        <taxon>Eukaryota</taxon>
        <taxon>Viridiplantae</taxon>
        <taxon>Streptophyta</taxon>
        <taxon>Embryophyta</taxon>
        <taxon>Tracheophyta</taxon>
        <taxon>Spermatophyta</taxon>
        <taxon>Magnoliopsida</taxon>
        <taxon>eudicotyledons</taxon>
        <taxon>Gunneridae</taxon>
        <taxon>Pentapetalae</taxon>
        <taxon>rosids</taxon>
        <taxon>malvids</taxon>
        <taxon>Myrtales</taxon>
        <taxon>Melastomataceae</taxon>
        <taxon>Melastomatoideae</taxon>
        <taxon>Melastomateae</taxon>
        <taxon>Melastoma</taxon>
    </lineage>
</organism>
<evidence type="ECO:0000313" key="2">
    <source>
        <dbReference type="Proteomes" id="UP001057402"/>
    </source>
</evidence>
<name>A0ACB9RJW0_9MYRT</name>
<gene>
    <name evidence="1" type="ORF">MLD38_005631</name>
</gene>
<dbReference type="Proteomes" id="UP001057402">
    <property type="component" value="Chromosome 3"/>
</dbReference>
<sequence length="77" mass="8469">MCHPEYSSLDLPRGPLRSGGQAPGNEARGTPTRDDLGGSGTGKWCLCSPTHHPGSFRCRFHQSEYKWAGRARSEQLK</sequence>
<evidence type="ECO:0000313" key="1">
    <source>
        <dbReference type="EMBL" id="KAI4379317.1"/>
    </source>
</evidence>
<dbReference type="EMBL" id="CM042882">
    <property type="protein sequence ID" value="KAI4379317.1"/>
    <property type="molecule type" value="Genomic_DNA"/>
</dbReference>
<protein>
    <submittedName>
        <fullName evidence="1">Uncharacterized protein</fullName>
    </submittedName>
</protein>
<reference evidence="2" key="1">
    <citation type="journal article" date="2023" name="Front. Plant Sci.">
        <title>Chromosomal-level genome assembly of Melastoma candidum provides insights into trichome evolution.</title>
        <authorList>
            <person name="Zhong Y."/>
            <person name="Wu W."/>
            <person name="Sun C."/>
            <person name="Zou P."/>
            <person name="Liu Y."/>
            <person name="Dai S."/>
            <person name="Zhou R."/>
        </authorList>
    </citation>
    <scope>NUCLEOTIDE SEQUENCE [LARGE SCALE GENOMIC DNA]</scope>
</reference>
<proteinExistence type="predicted"/>